<evidence type="ECO:0000259" key="14">
    <source>
        <dbReference type="PROSITE" id="PS50011"/>
    </source>
</evidence>
<evidence type="ECO:0000256" key="4">
    <source>
        <dbReference type="ARBA" id="ARBA00022741"/>
    </source>
</evidence>
<keyword evidence="6 11" id="KW-0067">ATP-binding</keyword>
<dbReference type="OrthoDB" id="6513151at2759"/>
<evidence type="ECO:0000256" key="8">
    <source>
        <dbReference type="ARBA" id="ARBA00048679"/>
    </source>
</evidence>
<dbReference type="GO" id="GO:0005524">
    <property type="term" value="F:ATP binding"/>
    <property type="evidence" value="ECO:0007669"/>
    <property type="project" value="UniProtKB-UniRule"/>
</dbReference>
<dbReference type="PANTHER" id="PTHR24359:SF34">
    <property type="entry name" value="PROTEIN KINASE DOMAIN-CONTAINING PROTEIN"/>
    <property type="match status" value="1"/>
</dbReference>
<comment type="similarity">
    <text evidence="12">Belongs to the protein kinase superfamily.</text>
</comment>
<evidence type="ECO:0000256" key="2">
    <source>
        <dbReference type="ARBA" id="ARBA00022527"/>
    </source>
</evidence>
<keyword evidence="3" id="KW-0808">Transferase</keyword>
<keyword evidence="5 16" id="KW-0418">Kinase</keyword>
<dbReference type="SUPFAM" id="SSF56112">
    <property type="entry name" value="Protein kinase-like (PK-like)"/>
    <property type="match status" value="1"/>
</dbReference>
<feature type="binding site" evidence="11">
    <location>
        <position position="86"/>
    </location>
    <ligand>
        <name>ATP</name>
        <dbReference type="ChEBI" id="CHEBI:30616"/>
    </ligand>
</feature>
<comment type="catalytic activity">
    <reaction evidence="8">
        <text>L-seryl-[protein] + ATP = O-phospho-L-seryl-[protein] + ADP + H(+)</text>
        <dbReference type="Rhea" id="RHEA:17989"/>
        <dbReference type="Rhea" id="RHEA-COMP:9863"/>
        <dbReference type="Rhea" id="RHEA-COMP:11604"/>
        <dbReference type="ChEBI" id="CHEBI:15378"/>
        <dbReference type="ChEBI" id="CHEBI:29999"/>
        <dbReference type="ChEBI" id="CHEBI:30616"/>
        <dbReference type="ChEBI" id="CHEBI:83421"/>
        <dbReference type="ChEBI" id="CHEBI:456216"/>
        <dbReference type="EC" id="2.7.11.1"/>
    </reaction>
</comment>
<dbReference type="PANTHER" id="PTHR24359">
    <property type="entry name" value="SERINE/THREONINE-PROTEIN KINASE SBK1"/>
    <property type="match status" value="1"/>
</dbReference>
<keyword evidence="4 11" id="KW-0547">Nucleotide-binding</keyword>
<dbReference type="SMART" id="SM00220">
    <property type="entry name" value="S_TKc"/>
    <property type="match status" value="1"/>
</dbReference>
<organism evidence="15 16">
    <name type="scientific">Chrysochloris asiatica</name>
    <name type="common">Cape golden mole</name>
    <dbReference type="NCBI Taxonomy" id="185453"/>
    <lineage>
        <taxon>Eukaryota</taxon>
        <taxon>Metazoa</taxon>
        <taxon>Chordata</taxon>
        <taxon>Craniata</taxon>
        <taxon>Vertebrata</taxon>
        <taxon>Euteleostomi</taxon>
        <taxon>Mammalia</taxon>
        <taxon>Eutheria</taxon>
        <taxon>Afrotheria</taxon>
        <taxon>Chrysochloridae</taxon>
        <taxon>Chrysochlorinae</taxon>
        <taxon>Chrysochloris</taxon>
    </lineage>
</organism>
<dbReference type="PROSITE" id="PS00107">
    <property type="entry name" value="PROTEIN_KINASE_ATP"/>
    <property type="match status" value="1"/>
</dbReference>
<evidence type="ECO:0000256" key="1">
    <source>
        <dbReference type="ARBA" id="ARBA00012513"/>
    </source>
</evidence>
<keyword evidence="15" id="KW-1185">Reference proteome</keyword>
<evidence type="ECO:0000256" key="3">
    <source>
        <dbReference type="ARBA" id="ARBA00022679"/>
    </source>
</evidence>
<dbReference type="GeneID" id="102815104"/>
<dbReference type="InterPro" id="IPR017441">
    <property type="entry name" value="Protein_kinase_ATP_BS"/>
</dbReference>
<evidence type="ECO:0000313" key="15">
    <source>
        <dbReference type="Proteomes" id="UP000504623"/>
    </source>
</evidence>
<evidence type="ECO:0000313" key="16">
    <source>
        <dbReference type="RefSeq" id="XP_006868350.1"/>
    </source>
</evidence>
<dbReference type="InterPro" id="IPR011009">
    <property type="entry name" value="Kinase-like_dom_sf"/>
</dbReference>
<dbReference type="Proteomes" id="UP000504623">
    <property type="component" value="Unplaced"/>
</dbReference>
<evidence type="ECO:0000256" key="12">
    <source>
        <dbReference type="RuleBase" id="RU000304"/>
    </source>
</evidence>
<protein>
    <recommendedName>
        <fullName evidence="9">Serine/threonine-protein kinase SBK2</fullName>
        <ecNumber evidence="1">2.7.11.1</ecNumber>
    </recommendedName>
    <alternativeName>
        <fullName evidence="10">SH3 domain-binding kinase family member 2</fullName>
    </alternativeName>
</protein>
<dbReference type="AlphaFoldDB" id="A0A9B0WVC3"/>
<dbReference type="InterPro" id="IPR008271">
    <property type="entry name" value="Ser/Thr_kinase_AS"/>
</dbReference>
<evidence type="ECO:0000256" key="6">
    <source>
        <dbReference type="ARBA" id="ARBA00022840"/>
    </source>
</evidence>
<evidence type="ECO:0000256" key="7">
    <source>
        <dbReference type="ARBA" id="ARBA00047899"/>
    </source>
</evidence>
<dbReference type="InterPro" id="IPR000719">
    <property type="entry name" value="Prot_kinase_dom"/>
</dbReference>
<dbReference type="PROSITE" id="PS50011">
    <property type="entry name" value="PROTEIN_KINASE_DOM"/>
    <property type="match status" value="1"/>
</dbReference>
<feature type="region of interest" description="Disordered" evidence="13">
    <location>
        <begin position="1"/>
        <end position="23"/>
    </location>
</feature>
<dbReference type="FunFam" id="1.10.510.10:FF:000515">
    <property type="entry name" value="serine/threonine-protein kinase SBK2"/>
    <property type="match status" value="1"/>
</dbReference>
<dbReference type="EC" id="2.7.11.1" evidence="1"/>
<reference evidence="16" key="1">
    <citation type="submission" date="2025-08" db="UniProtKB">
        <authorList>
            <consortium name="RefSeq"/>
        </authorList>
    </citation>
    <scope>IDENTIFICATION</scope>
    <source>
        <tissue evidence="16">Spleen</tissue>
    </source>
</reference>
<dbReference type="GO" id="GO:0004674">
    <property type="term" value="F:protein serine/threonine kinase activity"/>
    <property type="evidence" value="ECO:0007669"/>
    <property type="project" value="UniProtKB-KW"/>
</dbReference>
<dbReference type="PROSITE" id="PS00108">
    <property type="entry name" value="PROTEIN_KINASE_ST"/>
    <property type="match status" value="1"/>
</dbReference>
<proteinExistence type="inferred from homology"/>
<comment type="catalytic activity">
    <reaction evidence="7">
        <text>L-threonyl-[protein] + ATP = O-phospho-L-threonyl-[protein] + ADP + H(+)</text>
        <dbReference type="Rhea" id="RHEA:46608"/>
        <dbReference type="Rhea" id="RHEA-COMP:11060"/>
        <dbReference type="Rhea" id="RHEA-COMP:11605"/>
        <dbReference type="ChEBI" id="CHEBI:15378"/>
        <dbReference type="ChEBI" id="CHEBI:30013"/>
        <dbReference type="ChEBI" id="CHEBI:30616"/>
        <dbReference type="ChEBI" id="CHEBI:61977"/>
        <dbReference type="ChEBI" id="CHEBI:456216"/>
        <dbReference type="EC" id="2.7.11.1"/>
    </reaction>
</comment>
<dbReference type="Gene3D" id="1.10.510.10">
    <property type="entry name" value="Transferase(Phosphotransferase) domain 1"/>
    <property type="match status" value="1"/>
</dbReference>
<evidence type="ECO:0000256" key="11">
    <source>
        <dbReference type="PROSITE-ProRule" id="PRU10141"/>
    </source>
</evidence>
<sequence>MPGKQSEEEQVEVGAQQDLGGLTEEELRQGQKAALALEDMMALSAQTLVHAEVDELYKDVRPLGQGRFGRVLLVTHRQKGTPMALKQLPKTSTSLRGFLYEFCVGLSLGAHSSIVTTYGIGIESANSYSFLTEPVLHGDLITFIQPKVGLAEPAVQRCAAQLASALEHIHSHGLVYRDLKPENVLVCDPSCQHVKLTDFGHTRPRGTLLRLAGPPIPYTAPELCAPPPLPEGLPIQPALDAWALGVLLFCLLTGYFPWDQPLEEADPFYGDFLVWQASGEPQDRPQPWFGLTPVADAMLWGLLDPHPRKRQPVSSVRGYLGQSWRQQEGTGEEGDRE</sequence>
<keyword evidence="2 12" id="KW-0723">Serine/threonine-protein kinase</keyword>
<dbReference type="CTD" id="646643"/>
<accession>A0A9B0WVC3</accession>
<evidence type="ECO:0000256" key="13">
    <source>
        <dbReference type="SAM" id="MobiDB-lite"/>
    </source>
</evidence>
<feature type="region of interest" description="Disordered" evidence="13">
    <location>
        <begin position="305"/>
        <end position="337"/>
    </location>
</feature>
<feature type="domain" description="Protein kinase" evidence="14">
    <location>
        <begin position="57"/>
        <end position="320"/>
    </location>
</feature>
<evidence type="ECO:0000256" key="5">
    <source>
        <dbReference type="ARBA" id="ARBA00022777"/>
    </source>
</evidence>
<dbReference type="Pfam" id="PF00069">
    <property type="entry name" value="Pkinase"/>
    <property type="match status" value="1"/>
</dbReference>
<evidence type="ECO:0000256" key="9">
    <source>
        <dbReference type="ARBA" id="ARBA00071613"/>
    </source>
</evidence>
<gene>
    <name evidence="16" type="primary">SBK2</name>
</gene>
<dbReference type="RefSeq" id="XP_006868350.1">
    <property type="nucleotide sequence ID" value="XM_006868288.1"/>
</dbReference>
<evidence type="ECO:0000256" key="10">
    <source>
        <dbReference type="ARBA" id="ARBA00078273"/>
    </source>
</evidence>
<name>A0A9B0WVC3_CHRAS</name>